<feature type="region of interest" description="Disordered" evidence="1">
    <location>
        <begin position="145"/>
        <end position="183"/>
    </location>
</feature>
<dbReference type="PANTHER" id="PTHR33825">
    <property type="entry name" value="CHITINASE-LIKE PROTEIN"/>
    <property type="match status" value="1"/>
</dbReference>
<proteinExistence type="predicted"/>
<evidence type="ECO:0000256" key="2">
    <source>
        <dbReference type="SAM" id="Phobius"/>
    </source>
</evidence>
<dbReference type="RefSeq" id="WP_208339555.1">
    <property type="nucleotide sequence ID" value="NZ_CAWQFN010000550.1"/>
</dbReference>
<feature type="compositionally biased region" description="Basic and acidic residues" evidence="1">
    <location>
        <begin position="145"/>
        <end position="171"/>
    </location>
</feature>
<evidence type="ECO:0000313" key="4">
    <source>
        <dbReference type="Proteomes" id="UP000667802"/>
    </source>
</evidence>
<organism evidence="3 4">
    <name type="scientific">Aetokthonos hydrillicola Thurmond2011</name>
    <dbReference type="NCBI Taxonomy" id="2712845"/>
    <lineage>
        <taxon>Bacteria</taxon>
        <taxon>Bacillati</taxon>
        <taxon>Cyanobacteriota</taxon>
        <taxon>Cyanophyceae</taxon>
        <taxon>Nostocales</taxon>
        <taxon>Hapalosiphonaceae</taxon>
        <taxon>Aetokthonos</taxon>
    </lineage>
</organism>
<evidence type="ECO:0000313" key="3">
    <source>
        <dbReference type="EMBL" id="MDR9893390.1"/>
    </source>
</evidence>
<name>A0AAP5M5Q7_9CYAN</name>
<accession>A0AAP5M5Q7</accession>
<dbReference type="EMBL" id="JAALHA020000001">
    <property type="protein sequence ID" value="MDR9893390.1"/>
    <property type="molecule type" value="Genomic_DNA"/>
</dbReference>
<gene>
    <name evidence="3" type="ORF">G7B40_002150</name>
</gene>
<keyword evidence="4" id="KW-1185">Reference proteome</keyword>
<keyword evidence="2" id="KW-0812">Transmembrane</keyword>
<dbReference type="AlphaFoldDB" id="A0AAP5M5Q7"/>
<dbReference type="PANTHER" id="PTHR33825:SF5">
    <property type="entry name" value="TRANSMEMBRANE PROTEIN"/>
    <property type="match status" value="1"/>
</dbReference>
<feature type="transmembrane region" description="Helical" evidence="2">
    <location>
        <begin position="6"/>
        <end position="29"/>
    </location>
</feature>
<comment type="caution">
    <text evidence="3">The sequence shown here is derived from an EMBL/GenBank/DDBJ whole genome shotgun (WGS) entry which is preliminary data.</text>
</comment>
<keyword evidence="2" id="KW-0472">Membrane</keyword>
<dbReference type="Proteomes" id="UP000667802">
    <property type="component" value="Unassembled WGS sequence"/>
</dbReference>
<sequence length="183" mass="20953">MIDPLFWLGMSIVLVSISLTALLMVAIPAMQELARAARSAEKLFDTLSRDLPPTLNAIRNTSLEITDLTDDVSEGVRSAGQVVKQVDQSLDTAKRQAQNVQIGTRSLFVGVKAAWKTFTRQKPSKRKVDRLSPFYQDTLTLREREAQRQDNRRLTAEDHRLDESYNNRPEWESNFEDEDWSEQ</sequence>
<feature type="compositionally biased region" description="Acidic residues" evidence="1">
    <location>
        <begin position="173"/>
        <end position="183"/>
    </location>
</feature>
<protein>
    <submittedName>
        <fullName evidence="3">DUF948 domain-containing protein</fullName>
    </submittedName>
</protein>
<evidence type="ECO:0000256" key="1">
    <source>
        <dbReference type="SAM" id="MobiDB-lite"/>
    </source>
</evidence>
<reference evidence="4" key="1">
    <citation type="journal article" date="2021" name="Science">
        <title>Hunting the eagle killer: A cyanobacterial neurotoxin causes vacuolar myelinopathy.</title>
        <authorList>
            <person name="Breinlinger S."/>
            <person name="Phillips T.J."/>
            <person name="Haram B.N."/>
            <person name="Mares J."/>
            <person name="Martinez Yerena J.A."/>
            <person name="Hrouzek P."/>
            <person name="Sobotka R."/>
            <person name="Henderson W.M."/>
            <person name="Schmieder P."/>
            <person name="Williams S.M."/>
            <person name="Lauderdale J.D."/>
            <person name="Wilde H.D."/>
            <person name="Gerrin W."/>
            <person name="Kust A."/>
            <person name="Washington J.W."/>
            <person name="Wagner C."/>
            <person name="Geier B."/>
            <person name="Liebeke M."/>
            <person name="Enke H."/>
            <person name="Niedermeyer T.H.J."/>
            <person name="Wilde S.B."/>
        </authorList>
    </citation>
    <scope>NUCLEOTIDE SEQUENCE [LARGE SCALE GENOMIC DNA]</scope>
    <source>
        <strain evidence="4">Thurmond2011</strain>
    </source>
</reference>
<keyword evidence="2" id="KW-1133">Transmembrane helix</keyword>